<comment type="similarity">
    <text evidence="1">Belongs to the ROK (NagC/XylR) family.</text>
</comment>
<dbReference type="Gene3D" id="1.10.10.10">
    <property type="entry name" value="Winged helix-like DNA-binding domain superfamily/Winged helix DNA-binding domain"/>
    <property type="match status" value="1"/>
</dbReference>
<protein>
    <submittedName>
        <fullName evidence="2">Transcriptional regulator</fullName>
    </submittedName>
</protein>
<keyword evidence="3" id="KW-1185">Reference proteome</keyword>
<dbReference type="RefSeq" id="WP_203956291.1">
    <property type="nucleotide sequence ID" value="NZ_BOOO01000034.1"/>
</dbReference>
<dbReference type="Pfam" id="PF00480">
    <property type="entry name" value="ROK"/>
    <property type="match status" value="1"/>
</dbReference>
<dbReference type="SUPFAM" id="SSF53067">
    <property type="entry name" value="Actin-like ATPase domain"/>
    <property type="match status" value="1"/>
</dbReference>
<proteinExistence type="inferred from homology"/>
<accession>A0A8J3TUG5</accession>
<gene>
    <name evidence="2" type="ORF">Pmi06nite_58440</name>
</gene>
<dbReference type="PANTHER" id="PTHR18964:SF149">
    <property type="entry name" value="BIFUNCTIONAL UDP-N-ACETYLGLUCOSAMINE 2-EPIMERASE_N-ACETYLMANNOSAMINE KINASE"/>
    <property type="match status" value="1"/>
</dbReference>
<dbReference type="Gene3D" id="3.30.420.40">
    <property type="match status" value="2"/>
</dbReference>
<name>A0A8J3TUG5_9ACTN</name>
<dbReference type="SUPFAM" id="SSF46785">
    <property type="entry name" value="Winged helix' DNA-binding domain"/>
    <property type="match status" value="1"/>
</dbReference>
<dbReference type="Proteomes" id="UP000650628">
    <property type="component" value="Unassembled WGS sequence"/>
</dbReference>
<evidence type="ECO:0000313" key="2">
    <source>
        <dbReference type="EMBL" id="GII32402.1"/>
    </source>
</evidence>
<comment type="caution">
    <text evidence="2">The sequence shown here is derived from an EMBL/GenBank/DDBJ whole genome shotgun (WGS) entry which is preliminary data.</text>
</comment>
<dbReference type="InterPro" id="IPR043129">
    <property type="entry name" value="ATPase_NBD"/>
</dbReference>
<organism evidence="2 3">
    <name type="scientific">Planotetraspora mira</name>
    <dbReference type="NCBI Taxonomy" id="58121"/>
    <lineage>
        <taxon>Bacteria</taxon>
        <taxon>Bacillati</taxon>
        <taxon>Actinomycetota</taxon>
        <taxon>Actinomycetes</taxon>
        <taxon>Streptosporangiales</taxon>
        <taxon>Streptosporangiaceae</taxon>
        <taxon>Planotetraspora</taxon>
    </lineage>
</organism>
<dbReference type="AlphaFoldDB" id="A0A8J3TUG5"/>
<dbReference type="InterPro" id="IPR036390">
    <property type="entry name" value="WH_DNA-bd_sf"/>
</dbReference>
<reference evidence="2 3" key="1">
    <citation type="submission" date="2021-01" db="EMBL/GenBank/DDBJ databases">
        <title>Whole genome shotgun sequence of Planotetraspora mira NBRC 15435.</title>
        <authorList>
            <person name="Komaki H."/>
            <person name="Tamura T."/>
        </authorList>
    </citation>
    <scope>NUCLEOTIDE SEQUENCE [LARGE SCALE GENOMIC DNA]</scope>
    <source>
        <strain evidence="2 3">NBRC 15435</strain>
    </source>
</reference>
<dbReference type="PANTHER" id="PTHR18964">
    <property type="entry name" value="ROK (REPRESSOR, ORF, KINASE) FAMILY"/>
    <property type="match status" value="1"/>
</dbReference>
<dbReference type="InterPro" id="IPR036388">
    <property type="entry name" value="WH-like_DNA-bd_sf"/>
</dbReference>
<evidence type="ECO:0000256" key="1">
    <source>
        <dbReference type="ARBA" id="ARBA00006479"/>
    </source>
</evidence>
<dbReference type="EMBL" id="BOOO01000034">
    <property type="protein sequence ID" value="GII32402.1"/>
    <property type="molecule type" value="Genomic_DNA"/>
</dbReference>
<evidence type="ECO:0000313" key="3">
    <source>
        <dbReference type="Proteomes" id="UP000650628"/>
    </source>
</evidence>
<sequence>MSRRMSTPSAAQIRWINAAAIYEAMRTRESCTAGDLMTATGLSRPTVHTTCDWLIAQGLVAEVITDLVQDAQPGRPARRYQINPRAGFVLALDIRESRVTGAVADLTGGICGELSRDIAADPSLRSQAAVHGPSIAHDLVELAGIDPGLVWQVCVSIPAPVQSREYAPSTAAQYRAGTRDVITELEETLPWPVVAENDANLAMIGEQWQGAAHHHDNAVLLDVCENGFGAGLIVNGRLVRGSKGLAGEMTSVDLLSGMGPAGGVARKVAQLGAEAVRDARDASGAGPSPAETGALFDLAHGDPEQVTDAMVFTSLDAGDPAARRIADQVGAIVARPIAMLATLLDPELVVICGLSAEAADRLMPPIEEQTLELYRGLATPPPRLALSALGTRATVIGGVRRALNEVEGRLFGSPHSERWPGTTLRAADAR</sequence>
<dbReference type="InterPro" id="IPR000600">
    <property type="entry name" value="ROK"/>
</dbReference>